<dbReference type="Gene3D" id="1.20.1270.360">
    <property type="match status" value="1"/>
</dbReference>
<dbReference type="PANTHER" id="PTHR37310">
    <property type="entry name" value="CYTOPLASMIC PROTEIN-RELATED"/>
    <property type="match status" value="1"/>
</dbReference>
<gene>
    <name evidence="1" type="ORF">LPB04_14290</name>
</gene>
<dbReference type="CDD" id="cd08026">
    <property type="entry name" value="DUF326"/>
    <property type="match status" value="1"/>
</dbReference>
<dbReference type="Proteomes" id="UP000593875">
    <property type="component" value="Chromosome"/>
</dbReference>
<evidence type="ECO:0000313" key="2">
    <source>
        <dbReference type="Proteomes" id="UP000593875"/>
    </source>
</evidence>
<evidence type="ECO:0000313" key="1">
    <source>
        <dbReference type="EMBL" id="QOL48163.1"/>
    </source>
</evidence>
<name>A0A7L9TZF4_9BURK</name>
<dbReference type="KEGG" id="mlir:LPB04_14290"/>
<dbReference type="AlphaFoldDB" id="A0A7L9TZF4"/>
<dbReference type="InterPro" id="IPR044543">
    <property type="entry name" value="YHJQ-like"/>
</dbReference>
<keyword evidence="2" id="KW-1185">Reference proteome</keyword>
<protein>
    <submittedName>
        <fullName evidence="1">Four-helix bundle copper-binding protein</fullName>
    </submittedName>
</protein>
<sequence>MPTGRGGTVNQMNFQECIDACEACAAACDRCAAACLREEDVKMMAGCIAHDIDCSQLCRLAAGFMARSSPFARELCRLCAEVCAACAQECGQHDAQHCKECAAACRRCADACRAMAGAA</sequence>
<dbReference type="InterPro" id="IPR005560">
    <property type="entry name" value="Csp_YhjQ"/>
</dbReference>
<accession>A0A7L9TZF4</accession>
<reference evidence="1 2" key="1">
    <citation type="submission" date="2020-10" db="EMBL/GenBank/DDBJ databases">
        <title>Genome sequencing of Massilia sp. LPB0304.</title>
        <authorList>
            <person name="Kim J."/>
        </authorList>
    </citation>
    <scope>NUCLEOTIDE SEQUENCE [LARGE SCALE GENOMIC DNA]</scope>
    <source>
        <strain evidence="1 2">LPB0304</strain>
    </source>
</reference>
<dbReference type="PANTHER" id="PTHR37310:SF1">
    <property type="entry name" value="CYTOPLASMIC PROTEIN"/>
    <property type="match status" value="1"/>
</dbReference>
<dbReference type="EMBL" id="CP062941">
    <property type="protein sequence ID" value="QOL48163.1"/>
    <property type="molecule type" value="Genomic_DNA"/>
</dbReference>
<proteinExistence type="predicted"/>
<organism evidence="1 2">
    <name type="scientific">Massilia litorea</name>
    <dbReference type="NCBI Taxonomy" id="2769491"/>
    <lineage>
        <taxon>Bacteria</taxon>
        <taxon>Pseudomonadati</taxon>
        <taxon>Pseudomonadota</taxon>
        <taxon>Betaproteobacteria</taxon>
        <taxon>Burkholderiales</taxon>
        <taxon>Oxalobacteraceae</taxon>
        <taxon>Telluria group</taxon>
        <taxon>Massilia</taxon>
    </lineage>
</organism>
<dbReference type="Pfam" id="PF03860">
    <property type="entry name" value="Csp"/>
    <property type="match status" value="1"/>
</dbReference>